<evidence type="ECO:0000256" key="1">
    <source>
        <dbReference type="ARBA" id="ARBA00022737"/>
    </source>
</evidence>
<dbReference type="Pfam" id="PF24684">
    <property type="entry name" value="Vgb_lyase"/>
    <property type="match status" value="1"/>
</dbReference>
<dbReference type="RefSeq" id="WP_129836304.1">
    <property type="nucleotide sequence ID" value="NZ_CP035704.1"/>
</dbReference>
<keyword evidence="1" id="KW-0677">Repeat</keyword>
<dbReference type="InterPro" id="IPR006626">
    <property type="entry name" value="PbH1"/>
</dbReference>
<dbReference type="KEGG" id="xbc:ELE36_19555"/>
<dbReference type="InterPro" id="IPR059226">
    <property type="entry name" value="Choice_anch_Q_dom"/>
</dbReference>
<protein>
    <recommendedName>
        <fullName evidence="3">DUF7933 domain-containing protein</fullName>
    </recommendedName>
</protein>
<dbReference type="InterPro" id="IPR011042">
    <property type="entry name" value="6-blade_b-propeller_TolB-like"/>
</dbReference>
<dbReference type="InterPro" id="IPR057693">
    <property type="entry name" value="DUF7933"/>
</dbReference>
<dbReference type="GO" id="GO:0043161">
    <property type="term" value="P:proteasome-mediated ubiquitin-dependent protein catabolic process"/>
    <property type="evidence" value="ECO:0007669"/>
    <property type="project" value="TreeGrafter"/>
</dbReference>
<dbReference type="Gene3D" id="2.160.20.10">
    <property type="entry name" value="Single-stranded right-handed beta-helix, Pectin lyase-like"/>
    <property type="match status" value="1"/>
</dbReference>
<evidence type="ECO:0000256" key="2">
    <source>
        <dbReference type="PROSITE-ProRule" id="PRU00504"/>
    </source>
</evidence>
<feature type="domain" description="DUF7933" evidence="3">
    <location>
        <begin position="409"/>
        <end position="529"/>
    </location>
</feature>
<feature type="domain" description="DUF7933" evidence="3">
    <location>
        <begin position="536"/>
        <end position="654"/>
    </location>
</feature>
<dbReference type="Pfam" id="PF25564">
    <property type="entry name" value="DUF7933"/>
    <property type="match status" value="2"/>
</dbReference>
<dbReference type="PANTHER" id="PTHR24104">
    <property type="entry name" value="E3 UBIQUITIN-PROTEIN LIGASE NHLRC1-RELATED"/>
    <property type="match status" value="1"/>
</dbReference>
<dbReference type="InterPro" id="IPR050952">
    <property type="entry name" value="TRIM-NHL_E3_ligases"/>
</dbReference>
<dbReference type="EMBL" id="CP035704">
    <property type="protein sequence ID" value="QBB72388.1"/>
    <property type="molecule type" value="Genomic_DNA"/>
</dbReference>
<feature type="repeat" description="NHL" evidence="2">
    <location>
        <begin position="768"/>
        <end position="798"/>
    </location>
</feature>
<dbReference type="Gene3D" id="2.120.10.30">
    <property type="entry name" value="TolB, C-terminal domain"/>
    <property type="match status" value="1"/>
</dbReference>
<dbReference type="InterPro" id="IPR011050">
    <property type="entry name" value="Pectin_lyase_fold/virulence"/>
</dbReference>
<dbReference type="PROSITE" id="PS51125">
    <property type="entry name" value="NHL"/>
    <property type="match status" value="3"/>
</dbReference>
<dbReference type="GO" id="GO:0061630">
    <property type="term" value="F:ubiquitin protein ligase activity"/>
    <property type="evidence" value="ECO:0007669"/>
    <property type="project" value="TreeGrafter"/>
</dbReference>
<keyword evidence="5" id="KW-1185">Reference proteome</keyword>
<name>A0A411HPG3_9GAMM</name>
<dbReference type="InterPro" id="IPR012334">
    <property type="entry name" value="Pectin_lyas_fold"/>
</dbReference>
<feature type="repeat" description="NHL" evidence="2">
    <location>
        <begin position="894"/>
        <end position="925"/>
    </location>
</feature>
<dbReference type="GO" id="GO:0008270">
    <property type="term" value="F:zinc ion binding"/>
    <property type="evidence" value="ECO:0007669"/>
    <property type="project" value="UniProtKB-KW"/>
</dbReference>
<sequence length="931" mass="91794">MRTSESVFARRVTTVMRRPLALALALGLGLTPLAGIAATIIVKSSGDAGSAATCTLRQAIVSMNTGSLAGTACVNSSAIGFHSNDIINFDATTFPVGGANTITLADVSTNVLSISDAQLTLDANANGQVTIQRPSGASNSFGIIDQSQPGGGSLTLNSLTLTNGSGNSGGAILNAFANGHLTLMNCTISGNQGGLGGGIESDGFLTLIDTSVSGNSATQGGGIASRSTLTLVNSTVSGNSSFYGGGGIYIAGNLTLTNSTISGNSTVNDSGGGIYMLGGGMTLKNSTISANQVPGNRSGGGIQNNSATAPVAINSIIAGNVGPDISGSNTSPGAGSSGNIIGGNPQLGVLANNGGPTWTMLPLPGSPAIDALTCTNAPATDQRGIARPQGPQCDIGAVEATLAESTAPPMITKVFGAAAITLNSTTSLTFTLTNPNAGRSLTGVAFTDSLPAGLVVATPNGLTTTCGGTATAIAGASSASLSGTTLAGGASCTVGLSVKGTTLGVKNNSVQVTSTNGGVGNTSNATLTVGTLPTSIAKVFGTARLSLNSTTSLTFTVTNPNAGASQTGVAFTDSFPAGLEVATPNGLTNTCGGTATAVAGASSASLSGATLAGGTSCTVAVGVKGTTLGVKNNSVQVTSTTSGIGNTSNATLTVSLCTRNDTVYCEGFEAATVKTLYEGDISSARPWGVAVDSSGNVFFADYATSTVKEILAAGGYSTVNTLGSGFSLAYGLAVDASGNVFVADTYNNAVKEILAPAYTTVITLGSGFNHPAGVAVDASGNVFVADFNNNAVKKILAPGYTTVNTLGSGFSSPTGVAVDASGNVFVADFLNNAVKKILAPGYTTVNTLGSGFYKPFGVALDTSGNVFVADTFNNAVKVIMPAGGYTKIFTVSSEFANPRGVAVDASGNVFVADDFNYAVKVILAPAFPPYN</sequence>
<dbReference type="AlphaFoldDB" id="A0A411HPG3"/>
<dbReference type="GO" id="GO:0000209">
    <property type="term" value="P:protein polyubiquitination"/>
    <property type="evidence" value="ECO:0007669"/>
    <property type="project" value="TreeGrafter"/>
</dbReference>
<evidence type="ECO:0000313" key="5">
    <source>
        <dbReference type="Proteomes" id="UP000291562"/>
    </source>
</evidence>
<reference evidence="4 5" key="1">
    <citation type="submission" date="2019-01" db="EMBL/GenBank/DDBJ databases">
        <title>Pseudolysobacter antarctica gen. nov., sp. nov., isolated from Fildes Peninsula, Antarctica.</title>
        <authorList>
            <person name="Wei Z."/>
            <person name="Peng F."/>
        </authorList>
    </citation>
    <scope>NUCLEOTIDE SEQUENCE [LARGE SCALE GENOMIC DNA]</scope>
    <source>
        <strain evidence="4 5">AQ6-296</strain>
    </source>
</reference>
<dbReference type="SUPFAM" id="SSF101898">
    <property type="entry name" value="NHL repeat"/>
    <property type="match status" value="1"/>
</dbReference>
<evidence type="ECO:0000313" key="4">
    <source>
        <dbReference type="EMBL" id="QBB72388.1"/>
    </source>
</evidence>
<dbReference type="SMART" id="SM00710">
    <property type="entry name" value="PbH1"/>
    <property type="match status" value="4"/>
</dbReference>
<feature type="repeat" description="NHL" evidence="2">
    <location>
        <begin position="810"/>
        <end position="840"/>
    </location>
</feature>
<gene>
    <name evidence="4" type="ORF">ELE36_19555</name>
</gene>
<evidence type="ECO:0000259" key="3">
    <source>
        <dbReference type="Pfam" id="PF25564"/>
    </source>
</evidence>
<accession>A0A411HPG3</accession>
<dbReference type="Proteomes" id="UP000291562">
    <property type="component" value="Chromosome"/>
</dbReference>
<dbReference type="CDD" id="cd05819">
    <property type="entry name" value="NHL"/>
    <property type="match status" value="1"/>
</dbReference>
<dbReference type="OrthoDB" id="9774579at2"/>
<dbReference type="SUPFAM" id="SSF51126">
    <property type="entry name" value="Pectin lyase-like"/>
    <property type="match status" value="1"/>
</dbReference>
<dbReference type="PANTHER" id="PTHR24104:SF25">
    <property type="entry name" value="PROTEIN LIN-41"/>
    <property type="match status" value="1"/>
</dbReference>
<organism evidence="4 5">
    <name type="scientific">Pseudolysobacter antarcticus</name>
    <dbReference type="NCBI Taxonomy" id="2511995"/>
    <lineage>
        <taxon>Bacteria</taxon>
        <taxon>Pseudomonadati</taxon>
        <taxon>Pseudomonadota</taxon>
        <taxon>Gammaproteobacteria</taxon>
        <taxon>Lysobacterales</taxon>
        <taxon>Rhodanobacteraceae</taxon>
        <taxon>Pseudolysobacter</taxon>
    </lineage>
</organism>
<proteinExistence type="predicted"/>
<dbReference type="NCBIfam" id="NF041518">
    <property type="entry name" value="choice_anch_Q"/>
    <property type="match status" value="1"/>
</dbReference>
<dbReference type="InterPro" id="IPR001258">
    <property type="entry name" value="NHL_repeat"/>
</dbReference>